<name>A0A6H5IS36_9HYME</name>
<dbReference type="InterPro" id="IPR043502">
    <property type="entry name" value="DNA/RNA_pol_sf"/>
</dbReference>
<dbReference type="EMBL" id="CADCXV010001017">
    <property type="protein sequence ID" value="CAB0040347.1"/>
    <property type="molecule type" value="Genomic_DNA"/>
</dbReference>
<dbReference type="Pfam" id="PF00078">
    <property type="entry name" value="RVT_1"/>
    <property type="match status" value="1"/>
</dbReference>
<keyword evidence="5" id="KW-1185">Reference proteome</keyword>
<dbReference type="InterPro" id="IPR000477">
    <property type="entry name" value="RT_dom"/>
</dbReference>
<sequence length="301" mass="33863">MKTLTSTSAVVTTTQSSTETTTTLAYTTTVTTSGGFNSAPRSVFMSASANNMAKFGLLAFVPIIRYQFLGTAIQYPARPPQHTHKETTPALEEHSKPYTAFAVPGSGLWQYTRMPLRMCNAPRMFQRLIDSLFGPEHQLHIFGYATDFFDEHLKWLEVVLTRLTQAGLAVNRKKCEFCRNVSHSEEFRPDPERVAPLLKCKPPQTLKELGCISWYSRFIPMESLLKLSLLKLTKKGVPWKWGPEQQEAFDSLKQALVTAPVLVRPDFTKPFTVQSDASAYTIEALLTQEHEDGEHPIVYNG</sequence>
<reference evidence="4 5" key="1">
    <citation type="submission" date="2020-02" db="EMBL/GenBank/DDBJ databases">
        <authorList>
            <person name="Ferguson B K."/>
        </authorList>
    </citation>
    <scope>NUCLEOTIDE SEQUENCE [LARGE SCALE GENOMIC DNA]</scope>
</reference>
<gene>
    <name evidence="4" type="ORF">TBRA_LOCUS12066</name>
</gene>
<organism evidence="4 5">
    <name type="scientific">Trichogramma brassicae</name>
    <dbReference type="NCBI Taxonomy" id="86971"/>
    <lineage>
        <taxon>Eukaryota</taxon>
        <taxon>Metazoa</taxon>
        <taxon>Ecdysozoa</taxon>
        <taxon>Arthropoda</taxon>
        <taxon>Hexapoda</taxon>
        <taxon>Insecta</taxon>
        <taxon>Pterygota</taxon>
        <taxon>Neoptera</taxon>
        <taxon>Endopterygota</taxon>
        <taxon>Hymenoptera</taxon>
        <taxon>Apocrita</taxon>
        <taxon>Proctotrupomorpha</taxon>
        <taxon>Chalcidoidea</taxon>
        <taxon>Trichogrammatidae</taxon>
        <taxon>Trichogramma</taxon>
    </lineage>
</organism>
<proteinExistence type="predicted"/>
<feature type="domain" description="Reverse transcriptase/retrotransposon-derived protein RNase H-like" evidence="3">
    <location>
        <begin position="241"/>
        <end position="299"/>
    </location>
</feature>
<dbReference type="PANTHER" id="PTHR33064:SF37">
    <property type="entry name" value="RIBONUCLEASE H"/>
    <property type="match status" value="1"/>
</dbReference>
<feature type="domain" description="Reverse transcriptase" evidence="2">
    <location>
        <begin position="91"/>
        <end position="183"/>
    </location>
</feature>
<dbReference type="InterPro" id="IPR041577">
    <property type="entry name" value="RT_RNaseH_2"/>
</dbReference>
<evidence type="ECO:0000259" key="2">
    <source>
        <dbReference type="Pfam" id="PF00078"/>
    </source>
</evidence>
<evidence type="ECO:0000256" key="1">
    <source>
        <dbReference type="ARBA" id="ARBA00012493"/>
    </source>
</evidence>
<dbReference type="Gene3D" id="3.10.10.10">
    <property type="entry name" value="HIV Type 1 Reverse Transcriptase, subunit A, domain 1"/>
    <property type="match status" value="1"/>
</dbReference>
<dbReference type="Proteomes" id="UP000479190">
    <property type="component" value="Unassembled WGS sequence"/>
</dbReference>
<dbReference type="OrthoDB" id="6627110at2759"/>
<evidence type="ECO:0000313" key="4">
    <source>
        <dbReference type="EMBL" id="CAB0040347.1"/>
    </source>
</evidence>
<dbReference type="FunFam" id="3.30.70.270:FF:000020">
    <property type="entry name" value="Transposon Tf2-6 polyprotein-like Protein"/>
    <property type="match status" value="1"/>
</dbReference>
<dbReference type="Gene3D" id="3.30.70.270">
    <property type="match status" value="2"/>
</dbReference>
<accession>A0A6H5IS36</accession>
<dbReference type="Pfam" id="PF17919">
    <property type="entry name" value="RT_RNaseH_2"/>
    <property type="match status" value="1"/>
</dbReference>
<dbReference type="EC" id="2.7.7.49" evidence="1"/>
<dbReference type="InterPro" id="IPR051320">
    <property type="entry name" value="Viral_Replic_Matur_Polypro"/>
</dbReference>
<dbReference type="PANTHER" id="PTHR33064">
    <property type="entry name" value="POL PROTEIN"/>
    <property type="match status" value="1"/>
</dbReference>
<evidence type="ECO:0000259" key="3">
    <source>
        <dbReference type="Pfam" id="PF17919"/>
    </source>
</evidence>
<evidence type="ECO:0000313" key="5">
    <source>
        <dbReference type="Proteomes" id="UP000479190"/>
    </source>
</evidence>
<dbReference type="InterPro" id="IPR043128">
    <property type="entry name" value="Rev_trsase/Diguanyl_cyclase"/>
</dbReference>
<protein>
    <recommendedName>
        <fullName evidence="1">RNA-directed DNA polymerase</fullName>
        <ecNumber evidence="1">2.7.7.49</ecNumber>
    </recommendedName>
</protein>
<dbReference type="AlphaFoldDB" id="A0A6H5IS36"/>
<dbReference type="GO" id="GO:0003964">
    <property type="term" value="F:RNA-directed DNA polymerase activity"/>
    <property type="evidence" value="ECO:0007669"/>
    <property type="project" value="UniProtKB-EC"/>
</dbReference>
<dbReference type="SUPFAM" id="SSF56672">
    <property type="entry name" value="DNA/RNA polymerases"/>
    <property type="match status" value="1"/>
</dbReference>